<gene>
    <name evidence="2" type="ORF">MNBD_GAMMA14-2058</name>
</gene>
<dbReference type="Gene3D" id="3.30.70.100">
    <property type="match status" value="1"/>
</dbReference>
<dbReference type="CDD" id="cd00371">
    <property type="entry name" value="HMA"/>
    <property type="match status" value="1"/>
</dbReference>
<dbReference type="EMBL" id="UOFM01000003">
    <property type="protein sequence ID" value="VAW71972.1"/>
    <property type="molecule type" value="Genomic_DNA"/>
</dbReference>
<sequence>MAYEITVDNIKCDGCAGTIVKRLTVLDSIKKVSVDVKRGIVQVVGDELARAEVSVLLEVLGYPESGSTSGMATVKAKAKSFVSCAVGRFGDKDTD</sequence>
<accession>A0A3B0Y9H3</accession>
<evidence type="ECO:0000259" key="1">
    <source>
        <dbReference type="PROSITE" id="PS50846"/>
    </source>
</evidence>
<organism evidence="2">
    <name type="scientific">hydrothermal vent metagenome</name>
    <dbReference type="NCBI Taxonomy" id="652676"/>
    <lineage>
        <taxon>unclassified sequences</taxon>
        <taxon>metagenomes</taxon>
        <taxon>ecological metagenomes</taxon>
    </lineage>
</organism>
<name>A0A3B0Y9H3_9ZZZZ</name>
<dbReference type="InterPro" id="IPR006121">
    <property type="entry name" value="HMA_dom"/>
</dbReference>
<dbReference type="InterPro" id="IPR036163">
    <property type="entry name" value="HMA_dom_sf"/>
</dbReference>
<feature type="domain" description="HMA" evidence="1">
    <location>
        <begin position="1"/>
        <end position="68"/>
    </location>
</feature>
<dbReference type="AlphaFoldDB" id="A0A3B0Y9H3"/>
<protein>
    <recommendedName>
        <fullName evidence="1">HMA domain-containing protein</fullName>
    </recommendedName>
</protein>
<dbReference type="SUPFAM" id="SSF55008">
    <property type="entry name" value="HMA, heavy metal-associated domain"/>
    <property type="match status" value="1"/>
</dbReference>
<dbReference type="Pfam" id="PF00403">
    <property type="entry name" value="HMA"/>
    <property type="match status" value="1"/>
</dbReference>
<reference evidence="2" key="1">
    <citation type="submission" date="2018-06" db="EMBL/GenBank/DDBJ databases">
        <authorList>
            <person name="Zhirakovskaya E."/>
        </authorList>
    </citation>
    <scope>NUCLEOTIDE SEQUENCE</scope>
</reference>
<evidence type="ECO:0000313" key="2">
    <source>
        <dbReference type="EMBL" id="VAW71972.1"/>
    </source>
</evidence>
<dbReference type="GO" id="GO:0046872">
    <property type="term" value="F:metal ion binding"/>
    <property type="evidence" value="ECO:0007669"/>
    <property type="project" value="InterPro"/>
</dbReference>
<proteinExistence type="predicted"/>
<dbReference type="PROSITE" id="PS50846">
    <property type="entry name" value="HMA_2"/>
    <property type="match status" value="1"/>
</dbReference>